<reference evidence="5" key="1">
    <citation type="submission" date="2016-11" db="EMBL/GenBank/DDBJ databases">
        <authorList>
            <person name="Varghese N."/>
            <person name="Submissions S."/>
        </authorList>
    </citation>
    <scope>NUCLEOTIDE SEQUENCE [LARGE SCALE GENOMIC DNA]</scope>
    <source>
        <strain evidence="5">DSM 15518</strain>
    </source>
</reference>
<dbReference type="OrthoDB" id="9769314at2"/>
<evidence type="ECO:0000313" key="5">
    <source>
        <dbReference type="Proteomes" id="UP000242497"/>
    </source>
</evidence>
<accession>A0A1M6N5R1</accession>
<dbReference type="Gene3D" id="3.10.50.10">
    <property type="match status" value="1"/>
</dbReference>
<dbReference type="Pfam" id="PF00704">
    <property type="entry name" value="Glyco_hydro_18"/>
    <property type="match status" value="1"/>
</dbReference>
<dbReference type="EMBL" id="FRAE01000020">
    <property type="protein sequence ID" value="SHJ91010.1"/>
    <property type="molecule type" value="Genomic_DNA"/>
</dbReference>
<dbReference type="InterPro" id="IPR036779">
    <property type="entry name" value="LysM_dom_sf"/>
</dbReference>
<keyword evidence="1" id="KW-0326">Glycosidase</keyword>
<feature type="domain" description="GH18" evidence="3">
    <location>
        <begin position="108"/>
        <end position="425"/>
    </location>
</feature>
<keyword evidence="1" id="KW-0378">Hydrolase</keyword>
<dbReference type="GO" id="GO:0012505">
    <property type="term" value="C:endomembrane system"/>
    <property type="evidence" value="ECO:0007669"/>
    <property type="project" value="TreeGrafter"/>
</dbReference>
<dbReference type="SUPFAM" id="SSF54106">
    <property type="entry name" value="LysM domain"/>
    <property type="match status" value="2"/>
</dbReference>
<dbReference type="InterPro" id="IPR018392">
    <property type="entry name" value="LysM"/>
</dbReference>
<dbReference type="Gene3D" id="3.10.350.10">
    <property type="entry name" value="LysM domain"/>
    <property type="match status" value="2"/>
</dbReference>
<dbReference type="PROSITE" id="PS51782">
    <property type="entry name" value="LYSM"/>
    <property type="match status" value="2"/>
</dbReference>
<dbReference type="SMART" id="SM00636">
    <property type="entry name" value="Glyco_18"/>
    <property type="match status" value="1"/>
</dbReference>
<evidence type="ECO:0000259" key="2">
    <source>
        <dbReference type="PROSITE" id="PS51782"/>
    </source>
</evidence>
<dbReference type="InterPro" id="IPR017853">
    <property type="entry name" value="GH"/>
</dbReference>
<name>A0A1M6N5R1_9FIRM</name>
<dbReference type="SUPFAM" id="SSF51445">
    <property type="entry name" value="(Trans)glycosidases"/>
    <property type="match status" value="1"/>
</dbReference>
<dbReference type="InterPro" id="IPR001223">
    <property type="entry name" value="Glyco_hydro18_cat"/>
</dbReference>
<dbReference type="Gene3D" id="3.20.20.80">
    <property type="entry name" value="Glycosidases"/>
    <property type="match status" value="1"/>
</dbReference>
<dbReference type="PANTHER" id="PTHR46066">
    <property type="entry name" value="CHITINASE DOMAIN-CONTAINING PROTEIN 1 FAMILY MEMBER"/>
    <property type="match status" value="1"/>
</dbReference>
<dbReference type="GO" id="GO:0016798">
    <property type="term" value="F:hydrolase activity, acting on glycosyl bonds"/>
    <property type="evidence" value="ECO:0007669"/>
    <property type="project" value="UniProtKB-KW"/>
</dbReference>
<sequence>MEIYRVVKGDSLYDISKKYNISIDEIIKANDLPYNDKLSVGMNLLIPSKSTASNEDYFNYKVQVGDFLYKIAKKFKVNYKDIIAFNNLKPPYVVYPGQIIKIPKKNKKKLVSTLPFFQPGTKYKNYYDYIKEISPQLTYMAIFDIRTNKDGNLISEIPEELTKFILDNNISPLPVITNFDGENFNKDLAREVLTNNMDLLIKNIVDLTVKENYGGVILDFENLYPEDRDLFNTFVKKLSEKLHEKNKVLGMAIAPKWEDWSDRPWVGFFDYEELGKYLDIAYLMTYEWGWVGGDPQPIAPLPNMKRVIDYALTKMPSDIIYMGMNLYGYNWPVYKYKQEPAKTVTLKDAYKLAIDNNAQILWNNKSKTPYFKYIDEKGDLREVHFEDALSQLYKHELAKQLNLEGFGYWVLNTKIAPTWYILDELFKVKKVMQ</sequence>
<dbReference type="AlphaFoldDB" id="A0A1M6N5R1"/>
<organism evidence="4 5">
    <name type="scientific">Tepidibacter formicigenes DSM 15518</name>
    <dbReference type="NCBI Taxonomy" id="1123349"/>
    <lineage>
        <taxon>Bacteria</taxon>
        <taxon>Bacillati</taxon>
        <taxon>Bacillota</taxon>
        <taxon>Clostridia</taxon>
        <taxon>Peptostreptococcales</taxon>
        <taxon>Peptostreptococcaceae</taxon>
        <taxon>Tepidibacter</taxon>
    </lineage>
</organism>
<dbReference type="STRING" id="1123349.SAMN02744037_01169"/>
<dbReference type="GO" id="GO:0005975">
    <property type="term" value="P:carbohydrate metabolic process"/>
    <property type="evidence" value="ECO:0007669"/>
    <property type="project" value="InterPro"/>
</dbReference>
<dbReference type="Proteomes" id="UP000242497">
    <property type="component" value="Unassembled WGS sequence"/>
</dbReference>
<dbReference type="SMART" id="SM00257">
    <property type="entry name" value="LysM"/>
    <property type="match status" value="2"/>
</dbReference>
<dbReference type="InterPro" id="IPR011583">
    <property type="entry name" value="Chitinase_II/V-like_cat"/>
</dbReference>
<dbReference type="InterPro" id="IPR029070">
    <property type="entry name" value="Chitinase_insertion_sf"/>
</dbReference>
<proteinExistence type="predicted"/>
<evidence type="ECO:0000259" key="3">
    <source>
        <dbReference type="PROSITE" id="PS51910"/>
    </source>
</evidence>
<feature type="domain" description="LysM" evidence="2">
    <location>
        <begin position="2"/>
        <end position="46"/>
    </location>
</feature>
<dbReference type="PROSITE" id="PS51910">
    <property type="entry name" value="GH18_2"/>
    <property type="match status" value="1"/>
</dbReference>
<feature type="domain" description="LysM" evidence="2">
    <location>
        <begin position="58"/>
        <end position="102"/>
    </location>
</feature>
<dbReference type="Pfam" id="PF01476">
    <property type="entry name" value="LysM"/>
    <property type="match status" value="2"/>
</dbReference>
<dbReference type="PANTHER" id="PTHR46066:SF2">
    <property type="entry name" value="CHITINASE DOMAIN-CONTAINING PROTEIN 1"/>
    <property type="match status" value="1"/>
</dbReference>
<dbReference type="CDD" id="cd00118">
    <property type="entry name" value="LysM"/>
    <property type="match status" value="2"/>
</dbReference>
<protein>
    <submittedName>
        <fullName evidence="4">Spore germination protein</fullName>
    </submittedName>
</protein>
<dbReference type="GO" id="GO:0070492">
    <property type="term" value="F:oligosaccharide binding"/>
    <property type="evidence" value="ECO:0007669"/>
    <property type="project" value="TreeGrafter"/>
</dbReference>
<gene>
    <name evidence="4" type="ORF">SAMN02744037_01169</name>
</gene>
<keyword evidence="5" id="KW-1185">Reference proteome</keyword>
<dbReference type="GO" id="GO:0008061">
    <property type="term" value="F:chitin binding"/>
    <property type="evidence" value="ECO:0007669"/>
    <property type="project" value="InterPro"/>
</dbReference>
<dbReference type="RefSeq" id="WP_072888167.1">
    <property type="nucleotide sequence ID" value="NZ_FRAE01000020.1"/>
</dbReference>
<evidence type="ECO:0000313" key="4">
    <source>
        <dbReference type="EMBL" id="SHJ91010.1"/>
    </source>
</evidence>
<evidence type="ECO:0000256" key="1">
    <source>
        <dbReference type="ARBA" id="ARBA00023295"/>
    </source>
</evidence>